<evidence type="ECO:0000313" key="2">
    <source>
        <dbReference type="Proteomes" id="UP001162501"/>
    </source>
</evidence>
<accession>A0ACB0EFW6</accession>
<evidence type="ECO:0000313" key="1">
    <source>
        <dbReference type="EMBL" id="CAI9699264.1"/>
    </source>
</evidence>
<dbReference type="Proteomes" id="UP001162501">
    <property type="component" value="Chromosome 2"/>
</dbReference>
<proteinExistence type="predicted"/>
<organism evidence="1 2">
    <name type="scientific">Rangifer tarandus platyrhynchus</name>
    <name type="common">Svalbard reindeer</name>
    <dbReference type="NCBI Taxonomy" id="3082113"/>
    <lineage>
        <taxon>Eukaryota</taxon>
        <taxon>Metazoa</taxon>
        <taxon>Chordata</taxon>
        <taxon>Craniata</taxon>
        <taxon>Vertebrata</taxon>
        <taxon>Euteleostomi</taxon>
        <taxon>Mammalia</taxon>
        <taxon>Eutheria</taxon>
        <taxon>Laurasiatheria</taxon>
        <taxon>Artiodactyla</taxon>
        <taxon>Ruminantia</taxon>
        <taxon>Pecora</taxon>
        <taxon>Cervidae</taxon>
        <taxon>Odocoileinae</taxon>
        <taxon>Rangifer</taxon>
    </lineage>
</organism>
<dbReference type="EMBL" id="OX596086">
    <property type="protein sequence ID" value="CAI9699264.1"/>
    <property type="molecule type" value="Genomic_DNA"/>
</dbReference>
<reference evidence="1" key="1">
    <citation type="submission" date="2023-05" db="EMBL/GenBank/DDBJ databases">
        <authorList>
            <consortium name="ELIXIR-Norway"/>
        </authorList>
    </citation>
    <scope>NUCLEOTIDE SEQUENCE</scope>
</reference>
<name>A0ACB0EFW6_RANTA</name>
<sequence>MEGSTHPSGFRETKNLAQGVGSQPRRAAGGGRRRQDLECPVPGQAARDALPPCVFRLQGTRTFFTTTTKPARSRPAPRL</sequence>
<protein>
    <submittedName>
        <fullName evidence="1">Uncharacterized protein</fullName>
    </submittedName>
</protein>
<gene>
    <name evidence="1" type="ORF">MRATA1EN3_LOCUS10477</name>
</gene>